<reference evidence="2" key="2">
    <citation type="submission" date="2025-08" db="UniProtKB">
        <authorList>
            <consortium name="Ensembl"/>
        </authorList>
    </citation>
    <scope>IDENTIFICATION</scope>
</reference>
<dbReference type="SMART" id="SM01394">
    <property type="entry name" value="S_100"/>
    <property type="match status" value="1"/>
</dbReference>
<dbReference type="Ensembl" id="ENSDCDT00010047691.1">
    <property type="protein sequence ID" value="ENSDCDP00010038092.1"/>
    <property type="gene ID" value="ENSDCDG00010024689.1"/>
</dbReference>
<dbReference type="SUPFAM" id="SSF47473">
    <property type="entry name" value="EF-hand"/>
    <property type="match status" value="1"/>
</dbReference>
<reference evidence="2" key="3">
    <citation type="submission" date="2025-09" db="UniProtKB">
        <authorList>
            <consortium name="Ensembl"/>
        </authorList>
    </citation>
    <scope>IDENTIFICATION</scope>
</reference>
<proteinExistence type="predicted"/>
<accession>A0AAY4CXU1</accession>
<dbReference type="InterPro" id="IPR013787">
    <property type="entry name" value="S100_Ca-bd_sub"/>
</dbReference>
<reference evidence="2 3" key="1">
    <citation type="submission" date="2020-06" db="EMBL/GenBank/DDBJ databases">
        <authorList>
            <consortium name="Wellcome Sanger Institute Data Sharing"/>
        </authorList>
    </citation>
    <scope>NUCLEOTIDE SEQUENCE [LARGE SCALE GENOMIC DNA]</scope>
</reference>
<evidence type="ECO:0000313" key="2">
    <source>
        <dbReference type="Ensembl" id="ENSDCDP00010038092.1"/>
    </source>
</evidence>
<dbReference type="AlphaFoldDB" id="A0AAY4CXU1"/>
<dbReference type="Gene3D" id="1.10.238.10">
    <property type="entry name" value="EF-hand"/>
    <property type="match status" value="1"/>
</dbReference>
<feature type="domain" description="S100/CaBP-9k-type calcium binding subdomain" evidence="1">
    <location>
        <begin position="8"/>
        <end position="48"/>
    </location>
</feature>
<protein>
    <recommendedName>
        <fullName evidence="1">S100/CaBP-9k-type calcium binding subdomain domain-containing protein</fullName>
    </recommendedName>
</protein>
<dbReference type="GeneTree" id="ENSGT01150000287399"/>
<keyword evidence="3" id="KW-1185">Reference proteome</keyword>
<organism evidence="2 3">
    <name type="scientific">Denticeps clupeoides</name>
    <name type="common">denticle herring</name>
    <dbReference type="NCBI Taxonomy" id="299321"/>
    <lineage>
        <taxon>Eukaryota</taxon>
        <taxon>Metazoa</taxon>
        <taxon>Chordata</taxon>
        <taxon>Craniata</taxon>
        <taxon>Vertebrata</taxon>
        <taxon>Euteleostomi</taxon>
        <taxon>Actinopterygii</taxon>
        <taxon>Neopterygii</taxon>
        <taxon>Teleostei</taxon>
        <taxon>Clupei</taxon>
        <taxon>Clupeiformes</taxon>
        <taxon>Denticipitoidei</taxon>
        <taxon>Denticipitidae</taxon>
        <taxon>Denticeps</taxon>
    </lineage>
</organism>
<sequence length="105" mass="11579">MAAKFSELELAINTLVTEFHAASEDKSPALNLEQFQRLVTAQLPDMVKISGEDDGVSKLLQEMHVPEAGPVTFAEFWGLVDTLATTQFGLQKREKTAKCVKCLLL</sequence>
<evidence type="ECO:0000313" key="3">
    <source>
        <dbReference type="Proteomes" id="UP000694580"/>
    </source>
</evidence>
<dbReference type="Proteomes" id="UP000694580">
    <property type="component" value="Chromosome 5"/>
</dbReference>
<name>A0AAY4CXU1_9TELE</name>
<dbReference type="InterPro" id="IPR011992">
    <property type="entry name" value="EF-hand-dom_pair"/>
</dbReference>
<evidence type="ECO:0000259" key="1">
    <source>
        <dbReference type="SMART" id="SM01394"/>
    </source>
</evidence>